<proteinExistence type="predicted"/>
<dbReference type="EMBL" id="MWIO01000014">
    <property type="protein sequence ID" value="THD08612.1"/>
    <property type="molecule type" value="Genomic_DNA"/>
</dbReference>
<dbReference type="InterPro" id="IPR025579">
    <property type="entry name" value="DUF4357"/>
</dbReference>
<reference evidence="2 3" key="1">
    <citation type="submission" date="2017-02" db="EMBL/GenBank/DDBJ databases">
        <title>Whole genome sequencing of Rhodanobacter lindaniclasticus DSM 17932.</title>
        <authorList>
            <person name="Kumar S."/>
            <person name="Patil P."/>
            <person name="Patil P.B."/>
        </authorList>
    </citation>
    <scope>NUCLEOTIDE SEQUENCE [LARGE SCALE GENOMIC DNA]</scope>
    <source>
        <strain evidence="2 3">DSM 17932</strain>
    </source>
</reference>
<dbReference type="RefSeq" id="WP_136257536.1">
    <property type="nucleotide sequence ID" value="NZ_MWIO01000014.1"/>
</dbReference>
<evidence type="ECO:0000259" key="1">
    <source>
        <dbReference type="Pfam" id="PF14267"/>
    </source>
</evidence>
<accession>A0A4S3KIP0</accession>
<dbReference type="OrthoDB" id="2656488at2"/>
<dbReference type="Pfam" id="PF14267">
    <property type="entry name" value="DUF4357"/>
    <property type="match status" value="1"/>
</dbReference>
<keyword evidence="3" id="KW-1185">Reference proteome</keyword>
<evidence type="ECO:0000313" key="3">
    <source>
        <dbReference type="Proteomes" id="UP000306317"/>
    </source>
</evidence>
<name>A0A4S3KIP0_9GAMM</name>
<organism evidence="2 3">
    <name type="scientific">Rhodanobacter lindaniclasticus</name>
    <dbReference type="NCBI Taxonomy" id="75310"/>
    <lineage>
        <taxon>Bacteria</taxon>
        <taxon>Pseudomonadati</taxon>
        <taxon>Pseudomonadota</taxon>
        <taxon>Gammaproteobacteria</taxon>
        <taxon>Lysobacterales</taxon>
        <taxon>Rhodanobacteraceae</taxon>
        <taxon>Rhodanobacter</taxon>
    </lineage>
</organism>
<evidence type="ECO:0000313" key="2">
    <source>
        <dbReference type="EMBL" id="THD08612.1"/>
    </source>
</evidence>
<dbReference type="Proteomes" id="UP000306317">
    <property type="component" value="Unassembled WGS sequence"/>
</dbReference>
<dbReference type="AlphaFoldDB" id="A0A4S3KIP0"/>
<feature type="domain" description="DUF4357" evidence="1">
    <location>
        <begin position="222"/>
        <end position="275"/>
    </location>
</feature>
<dbReference type="CDD" id="cd10447">
    <property type="entry name" value="GIY-YIG_unchar_2"/>
    <property type="match status" value="1"/>
</dbReference>
<protein>
    <recommendedName>
        <fullName evidence="1">DUF4357 domain-containing protein</fullName>
    </recommendedName>
</protein>
<gene>
    <name evidence="2" type="ORF">B1991_04615</name>
</gene>
<sequence length="281" mass="31135">MASATIKIFLVHGDPKRLRTAEISNWTGKAVAGPRTEFDTVLLRDESASSGIYFLTGNDPDTGQLAVYVGEAESIRDRVRSHLEKDFWNHIVFFTSKDENLTKSHIRYLEGRLIEQIKAASRAAIKNNQGSGSRLPESDREDMEIFLEKIHQLLPALGVEVLVPLSSRPEVKSEQEMLLCEIHSLRAIGHLTPNGIVVLAGSQAVLEERASAQQYPWVVNARRRLIEEGTLAVSNDHYTFVRDTEFSSPSAAAAVIHGGTANGRTAWKNKHGRTLKELEAA</sequence>
<comment type="caution">
    <text evidence="2">The sequence shown here is derived from an EMBL/GenBank/DDBJ whole genome shotgun (WGS) entry which is preliminary data.</text>
</comment>